<dbReference type="PROSITE" id="PS51257">
    <property type="entry name" value="PROKAR_LIPOPROTEIN"/>
    <property type="match status" value="1"/>
</dbReference>
<dbReference type="AlphaFoldDB" id="A0A918HGT1"/>
<proteinExistence type="predicted"/>
<feature type="region of interest" description="Disordered" evidence="1">
    <location>
        <begin position="1"/>
        <end position="111"/>
    </location>
</feature>
<keyword evidence="3" id="KW-1185">Reference proteome</keyword>
<sequence>MREQHGPYGIGTAACTAGRPGGSGTGLTRRAAEPCSARAQDAHSGVRGLSQPPQAVGSTSPAISRHHTRMAPLCPRREHPATPVDNAPRASPAQGRSTVCRHGEGLLRAWR</sequence>
<organism evidence="2 3">
    <name type="scientific">Streptomyces purpureus</name>
    <dbReference type="NCBI Taxonomy" id="1951"/>
    <lineage>
        <taxon>Bacteria</taxon>
        <taxon>Bacillati</taxon>
        <taxon>Actinomycetota</taxon>
        <taxon>Actinomycetes</taxon>
        <taxon>Kitasatosporales</taxon>
        <taxon>Streptomycetaceae</taxon>
        <taxon>Streptomyces</taxon>
    </lineage>
</organism>
<accession>A0A918HGT1</accession>
<evidence type="ECO:0000256" key="1">
    <source>
        <dbReference type="SAM" id="MobiDB-lite"/>
    </source>
</evidence>
<protein>
    <submittedName>
        <fullName evidence="2">Uncharacterized protein</fullName>
    </submittedName>
</protein>
<evidence type="ECO:0000313" key="3">
    <source>
        <dbReference type="Proteomes" id="UP000619486"/>
    </source>
</evidence>
<dbReference type="Proteomes" id="UP000619486">
    <property type="component" value="Unassembled WGS sequence"/>
</dbReference>
<gene>
    <name evidence="2" type="ORF">GCM10014713_62810</name>
</gene>
<reference evidence="2" key="2">
    <citation type="submission" date="2020-09" db="EMBL/GenBank/DDBJ databases">
        <authorList>
            <person name="Sun Q."/>
            <person name="Ohkuma M."/>
        </authorList>
    </citation>
    <scope>NUCLEOTIDE SEQUENCE</scope>
    <source>
        <strain evidence="2">JCM 3172</strain>
    </source>
</reference>
<reference evidence="2" key="1">
    <citation type="journal article" date="2014" name="Int. J. Syst. Evol. Microbiol.">
        <title>Complete genome sequence of Corynebacterium casei LMG S-19264T (=DSM 44701T), isolated from a smear-ripened cheese.</title>
        <authorList>
            <consortium name="US DOE Joint Genome Institute (JGI-PGF)"/>
            <person name="Walter F."/>
            <person name="Albersmeier A."/>
            <person name="Kalinowski J."/>
            <person name="Ruckert C."/>
        </authorList>
    </citation>
    <scope>NUCLEOTIDE SEQUENCE</scope>
    <source>
        <strain evidence="2">JCM 3172</strain>
    </source>
</reference>
<name>A0A918HGT1_9ACTN</name>
<feature type="compositionally biased region" description="Polar residues" evidence="1">
    <location>
        <begin position="51"/>
        <end position="62"/>
    </location>
</feature>
<comment type="caution">
    <text evidence="2">The sequence shown here is derived from an EMBL/GenBank/DDBJ whole genome shotgun (WGS) entry which is preliminary data.</text>
</comment>
<evidence type="ECO:0000313" key="2">
    <source>
        <dbReference type="EMBL" id="GGT60836.1"/>
    </source>
</evidence>
<dbReference type="EMBL" id="BMQQ01000037">
    <property type="protein sequence ID" value="GGT60836.1"/>
    <property type="molecule type" value="Genomic_DNA"/>
</dbReference>